<sequence>MVLSGIKAVFFDLDNTLIDTSGAGKKAIEEVVKVLTEENQYKEDEAHIICNKFQAKLGCETLDSSKMTIDDLRVRHWEEAMLEVRQGDHKEVASDCYTMWKTRRLQLLTMSQSTKDMLCELRKSTRLVLLTNGVRQVQREKIESCGAQQFFDAVVVGGEHAEEKPAPSIFYHCCDLIGVLPGDCVMVGDNLDTDIQGGLNAGLKATIWINQNPSINKVMPTPHYTIKSVMEVPDVLKNVK</sequence>
<keyword evidence="2" id="KW-0378">Hydrolase</keyword>
<dbReference type="PANTHER" id="PTHR46470">
    <property type="entry name" value="N-ACYLNEURAMINATE-9-PHOSPHATASE"/>
    <property type="match status" value="1"/>
</dbReference>
<dbReference type="SFLD" id="SFLDG01129">
    <property type="entry name" value="C1.5:_HAD__Beta-PGM__Phosphata"/>
    <property type="match status" value="1"/>
</dbReference>
<accession>A0A974CVY0</accession>
<evidence type="ECO:0000313" key="4">
    <source>
        <dbReference type="EMBL" id="OCT79785.1"/>
    </source>
</evidence>
<dbReference type="NCBIfam" id="TIGR01549">
    <property type="entry name" value="HAD-SF-IA-v1"/>
    <property type="match status" value="1"/>
</dbReference>
<comment type="cofactor">
    <cofactor evidence="1">
        <name>Mg(2+)</name>
        <dbReference type="ChEBI" id="CHEBI:18420"/>
    </cofactor>
</comment>
<dbReference type="InterPro" id="IPR011950">
    <property type="entry name" value="HAD-SF_hydro_IA_CTE7"/>
</dbReference>
<gene>
    <name evidence="4" type="ORF">XELAEV_18026595mg</name>
</gene>
<evidence type="ECO:0000256" key="2">
    <source>
        <dbReference type="ARBA" id="ARBA00022801"/>
    </source>
</evidence>
<dbReference type="CDD" id="cd04305">
    <property type="entry name" value="HAD_Neu5Ac-Pase_like"/>
    <property type="match status" value="1"/>
</dbReference>
<dbReference type="OrthoDB" id="1694274at2759"/>
<reference evidence="5" key="1">
    <citation type="journal article" date="2016" name="Nature">
        <title>Genome evolution in the allotetraploid frog Xenopus laevis.</title>
        <authorList>
            <person name="Session A.M."/>
            <person name="Uno Y."/>
            <person name="Kwon T."/>
            <person name="Chapman J.A."/>
            <person name="Toyoda A."/>
            <person name="Takahashi S."/>
            <person name="Fukui A."/>
            <person name="Hikosaka A."/>
            <person name="Suzuki A."/>
            <person name="Kondo M."/>
            <person name="van Heeringen S.J."/>
            <person name="Quigley I."/>
            <person name="Heinz S."/>
            <person name="Ogino H."/>
            <person name="Ochi H."/>
            <person name="Hellsten U."/>
            <person name="Lyons J.B."/>
            <person name="Simakov O."/>
            <person name="Putnam N."/>
            <person name="Stites J."/>
            <person name="Kuroki Y."/>
            <person name="Tanaka T."/>
            <person name="Michiue T."/>
            <person name="Watanabe M."/>
            <person name="Bogdanovic O."/>
            <person name="Lister R."/>
            <person name="Georgiou G."/>
            <person name="Paranjpe S.S."/>
            <person name="van Kruijsbergen I."/>
            <person name="Shu S."/>
            <person name="Carlson J."/>
            <person name="Kinoshita T."/>
            <person name="Ohta Y."/>
            <person name="Mawaribuchi S."/>
            <person name="Jenkins J."/>
            <person name="Grimwood J."/>
            <person name="Schmutz J."/>
            <person name="Mitros T."/>
            <person name="Mozaffari S.V."/>
            <person name="Suzuki Y."/>
            <person name="Haramoto Y."/>
            <person name="Yamamoto T.S."/>
            <person name="Takagi C."/>
            <person name="Heald R."/>
            <person name="Miller K."/>
            <person name="Haudenschild C."/>
            <person name="Kitzman J."/>
            <person name="Nakayama T."/>
            <person name="Izutsu Y."/>
            <person name="Robert J."/>
            <person name="Fortriede J."/>
            <person name="Burns K."/>
            <person name="Lotay V."/>
            <person name="Karimi K."/>
            <person name="Yasuoka Y."/>
            <person name="Dichmann D.S."/>
            <person name="Flajnik M.F."/>
            <person name="Houston D.W."/>
            <person name="Shendure J."/>
            <person name="DuPasquier L."/>
            <person name="Vize P.D."/>
            <person name="Zorn A.M."/>
            <person name="Ito M."/>
            <person name="Marcotte E.M."/>
            <person name="Wallingford J.B."/>
            <person name="Ito Y."/>
            <person name="Asashima M."/>
            <person name="Ueno N."/>
            <person name="Matsuda Y."/>
            <person name="Veenstra G.J."/>
            <person name="Fujiyama A."/>
            <person name="Harland R.M."/>
            <person name="Taira M."/>
            <person name="Rokhsar D.S."/>
        </authorList>
    </citation>
    <scope>NUCLEOTIDE SEQUENCE [LARGE SCALE GENOMIC DNA]</scope>
    <source>
        <strain evidence="5">J</strain>
    </source>
</reference>
<dbReference type="NCBIfam" id="TIGR02253">
    <property type="entry name" value="CTE7"/>
    <property type="match status" value="1"/>
</dbReference>
<dbReference type="InterPro" id="IPR006439">
    <property type="entry name" value="HAD-SF_hydro_IA"/>
</dbReference>
<dbReference type="SFLD" id="SFLDS00003">
    <property type="entry name" value="Haloacid_Dehalogenase"/>
    <property type="match status" value="1"/>
</dbReference>
<evidence type="ECO:0008006" key="6">
    <source>
        <dbReference type="Google" id="ProtNLM"/>
    </source>
</evidence>
<protein>
    <recommendedName>
        <fullName evidence="6">N-acetylneuraminic acid phosphatase</fullName>
    </recommendedName>
</protein>
<dbReference type="Gene3D" id="3.40.50.1000">
    <property type="entry name" value="HAD superfamily/HAD-like"/>
    <property type="match status" value="1"/>
</dbReference>
<organism evidence="4 5">
    <name type="scientific">Xenopus laevis</name>
    <name type="common">African clawed frog</name>
    <dbReference type="NCBI Taxonomy" id="8355"/>
    <lineage>
        <taxon>Eukaryota</taxon>
        <taxon>Metazoa</taxon>
        <taxon>Chordata</taxon>
        <taxon>Craniata</taxon>
        <taxon>Vertebrata</taxon>
        <taxon>Euteleostomi</taxon>
        <taxon>Amphibia</taxon>
        <taxon>Batrachia</taxon>
        <taxon>Anura</taxon>
        <taxon>Pipoidea</taxon>
        <taxon>Pipidae</taxon>
        <taxon>Xenopodinae</taxon>
        <taxon>Xenopus</taxon>
        <taxon>Xenopus</taxon>
    </lineage>
</organism>
<dbReference type="InterPro" id="IPR023214">
    <property type="entry name" value="HAD_sf"/>
</dbReference>
<evidence type="ECO:0000313" key="5">
    <source>
        <dbReference type="Proteomes" id="UP000694892"/>
    </source>
</evidence>
<proteinExistence type="predicted"/>
<dbReference type="EMBL" id="CM004474">
    <property type="protein sequence ID" value="OCT79785.1"/>
    <property type="molecule type" value="Genomic_DNA"/>
</dbReference>
<dbReference type="Gene3D" id="1.20.120.710">
    <property type="entry name" value="Haloacid dehalogenase hydrolase-like domain"/>
    <property type="match status" value="1"/>
</dbReference>
<reference evidence="4" key="2">
    <citation type="submission" date="2016-05" db="EMBL/GenBank/DDBJ databases">
        <title>WGS assembly of Xenopus laevis.</title>
        <authorList>
            <person name="Session A."/>
            <person name="Uno Y."/>
            <person name="Kwon T."/>
            <person name="Chapman J."/>
            <person name="Toyoda A."/>
            <person name="Takahashi S."/>
            <person name="Fukui A."/>
            <person name="Hikosaka A."/>
            <person name="Putnam N."/>
            <person name="Stites J."/>
            <person name="Van Heeringen S."/>
            <person name="Quigley I."/>
            <person name="Heinz S."/>
            <person name="Hellsten U."/>
            <person name="Lyons J."/>
            <person name="Suzuki A."/>
            <person name="Kondo M."/>
            <person name="Ogino H."/>
            <person name="Ochi H."/>
            <person name="Bogdanovic O."/>
            <person name="Lister R."/>
            <person name="Georgiou G."/>
            <person name="Paranjpe S."/>
            <person name="Van Kruijsbergen I."/>
            <person name="Mozaffari S."/>
            <person name="Shu S."/>
            <person name="Schmutz J."/>
            <person name="Jenkins J."/>
            <person name="Grimwood J."/>
            <person name="Carlson J."/>
            <person name="Mitros T."/>
            <person name="Simakov O."/>
            <person name="Heald R."/>
            <person name="Miller K."/>
            <person name="Haudenschild C."/>
            <person name="Kuroki Y."/>
            <person name="Tanaka T."/>
            <person name="Michiue T."/>
            <person name="Watanabe M."/>
            <person name="Kinoshita T."/>
            <person name="Ohta Y."/>
            <person name="Mawaribuchi S."/>
            <person name="Suzuki Y."/>
            <person name="Haramoto Y."/>
            <person name="Yamamoto T."/>
            <person name="Takagi C."/>
            <person name="Kitzman J."/>
            <person name="Shendure J."/>
            <person name="Nakayama T."/>
            <person name="Izutsu Y."/>
            <person name="Robert J."/>
            <person name="Dichmann D."/>
            <person name="Flajnik M."/>
            <person name="Houston D."/>
            <person name="Marcotte E."/>
            <person name="Wallingford J."/>
            <person name="Ito Y."/>
            <person name="Asashima M."/>
            <person name="Ueno N."/>
            <person name="Matsuda Y."/>
            <person name="Jan Veenstra G."/>
            <person name="Fujiyama A."/>
            <person name="Harland R."/>
            <person name="Taira M."/>
            <person name="Rokhsar D.S."/>
        </authorList>
    </citation>
    <scope>NUCLEOTIDE SEQUENCE</scope>
    <source>
        <strain evidence="4">J</strain>
        <tissue evidence="4">Blood</tissue>
    </source>
</reference>
<evidence type="ECO:0000256" key="1">
    <source>
        <dbReference type="ARBA" id="ARBA00001946"/>
    </source>
</evidence>
<dbReference type="SUPFAM" id="SSF56784">
    <property type="entry name" value="HAD-like"/>
    <property type="match status" value="1"/>
</dbReference>
<dbReference type="Proteomes" id="UP000694892">
    <property type="component" value="Chromosome 5L"/>
</dbReference>
<dbReference type="InterPro" id="IPR036412">
    <property type="entry name" value="HAD-like_sf"/>
</dbReference>
<dbReference type="PANTHER" id="PTHR46470:SF3">
    <property type="entry name" value="N-ACYLNEURAMINATE-9-PHOSPHATASE"/>
    <property type="match status" value="1"/>
</dbReference>
<dbReference type="AlphaFoldDB" id="A0A974CVY0"/>
<dbReference type="InterPro" id="IPR051400">
    <property type="entry name" value="HAD-like_hydrolase"/>
</dbReference>
<dbReference type="EMBL" id="CM004474">
    <property type="protein sequence ID" value="OCT79786.1"/>
    <property type="molecule type" value="Genomic_DNA"/>
</dbReference>
<keyword evidence="3" id="KW-0460">Magnesium</keyword>
<dbReference type="KEGG" id="xla:414493"/>
<dbReference type="SFLD" id="SFLDG01135">
    <property type="entry name" value="C1.5.6:_HAD__Beta-PGM__Phospha"/>
    <property type="match status" value="1"/>
</dbReference>
<evidence type="ECO:0000256" key="3">
    <source>
        <dbReference type="ARBA" id="ARBA00022842"/>
    </source>
</evidence>
<name>A0A974CVY0_XENLA</name>
<dbReference type="OMA" id="PQETHDT"/>
<dbReference type="GO" id="GO:0050124">
    <property type="term" value="F:N-acylneuraminate-9-phosphatase activity"/>
    <property type="evidence" value="ECO:0007669"/>
    <property type="project" value="TreeGrafter"/>
</dbReference>
<dbReference type="GO" id="GO:0046380">
    <property type="term" value="P:N-acetylneuraminate biosynthetic process"/>
    <property type="evidence" value="ECO:0007669"/>
    <property type="project" value="TreeGrafter"/>
</dbReference>
<dbReference type="Pfam" id="PF00702">
    <property type="entry name" value="Hydrolase"/>
    <property type="match status" value="1"/>
</dbReference>